<dbReference type="InterPro" id="IPR012347">
    <property type="entry name" value="Ferritin-like"/>
</dbReference>
<dbReference type="RefSeq" id="WP_162442012.1">
    <property type="nucleotide sequence ID" value="NZ_CP048222.1"/>
</dbReference>
<dbReference type="CDD" id="cd00657">
    <property type="entry name" value="Ferritin_like"/>
    <property type="match status" value="1"/>
</dbReference>
<sequence>METQIMINSDTVRRRKVIADVLSQAISGELVGMSNFASLAGLMADIHEKMEAVEHAESERQHALGFQRIASANDLPVVANIEGVYWKTLRDKFLKYAQKGDFIACLIIQEVMLESFAVSMYKDAGEAIGGEIGALLLQTSDQEKEHLSHATEILQQELQLNKSLFIQKFKAIHEDVMTILAQWTASTDSMGHCGVCNGNCMKDDLDEIGLSIRYVRANALRTYARALDAIGLPGEETTVWIVNLPF</sequence>
<proteinExistence type="predicted"/>
<dbReference type="AlphaFoldDB" id="A0A6C0GD65"/>
<dbReference type="SUPFAM" id="SSF47240">
    <property type="entry name" value="Ferritin-like"/>
    <property type="match status" value="1"/>
</dbReference>
<dbReference type="GO" id="GO:0071771">
    <property type="term" value="F:aldehyde oxygenase (deformylating) activity"/>
    <property type="evidence" value="ECO:0007669"/>
    <property type="project" value="InterPro"/>
</dbReference>
<dbReference type="InterPro" id="IPR009078">
    <property type="entry name" value="Ferritin-like_SF"/>
</dbReference>
<dbReference type="KEGG" id="rhoz:GXP67_04270"/>
<keyword evidence="2" id="KW-1185">Reference proteome</keyword>
<dbReference type="InterPro" id="IPR022612">
    <property type="entry name" value="Ald_deCOase"/>
</dbReference>
<gene>
    <name evidence="1" type="ORF">GXP67_04270</name>
</gene>
<dbReference type="Pfam" id="PF11266">
    <property type="entry name" value="Ald_deCOase"/>
    <property type="match status" value="1"/>
</dbReference>
<organism evidence="1 2">
    <name type="scientific">Rhodocytophaga rosea</name>
    <dbReference type="NCBI Taxonomy" id="2704465"/>
    <lineage>
        <taxon>Bacteria</taxon>
        <taxon>Pseudomonadati</taxon>
        <taxon>Bacteroidota</taxon>
        <taxon>Cytophagia</taxon>
        <taxon>Cytophagales</taxon>
        <taxon>Rhodocytophagaceae</taxon>
        <taxon>Rhodocytophaga</taxon>
    </lineage>
</organism>
<dbReference type="Gene3D" id="1.20.1260.10">
    <property type="match status" value="1"/>
</dbReference>
<evidence type="ECO:0000313" key="2">
    <source>
        <dbReference type="Proteomes" id="UP000480178"/>
    </source>
</evidence>
<protein>
    <submittedName>
        <fullName evidence="1">Long-chain fatty aldehyde decarbonylase</fullName>
    </submittedName>
</protein>
<evidence type="ECO:0000313" key="1">
    <source>
        <dbReference type="EMBL" id="QHT65939.1"/>
    </source>
</evidence>
<dbReference type="EMBL" id="CP048222">
    <property type="protein sequence ID" value="QHT65939.1"/>
    <property type="molecule type" value="Genomic_DNA"/>
</dbReference>
<reference evidence="1 2" key="1">
    <citation type="submission" date="2020-01" db="EMBL/GenBank/DDBJ databases">
        <authorList>
            <person name="Kim M.K."/>
        </authorList>
    </citation>
    <scope>NUCLEOTIDE SEQUENCE [LARGE SCALE GENOMIC DNA]</scope>
    <source>
        <strain evidence="1 2">172606-1</strain>
    </source>
</reference>
<name>A0A6C0GD65_9BACT</name>
<dbReference type="Proteomes" id="UP000480178">
    <property type="component" value="Chromosome"/>
</dbReference>
<accession>A0A6C0GD65</accession>